<dbReference type="Gene3D" id="2.160.10.10">
    <property type="entry name" value="Hexapeptide repeat proteins"/>
    <property type="match status" value="1"/>
</dbReference>
<feature type="region of interest" description="N-acetyltransferase" evidence="20">
    <location>
        <begin position="261"/>
        <end position="468"/>
    </location>
</feature>
<dbReference type="GO" id="GO:0009245">
    <property type="term" value="P:lipid A biosynthetic process"/>
    <property type="evidence" value="ECO:0007669"/>
    <property type="project" value="UniProtKB-UniRule"/>
</dbReference>
<dbReference type="CDD" id="cd02540">
    <property type="entry name" value="GT2_GlmU_N_bac"/>
    <property type="match status" value="1"/>
</dbReference>
<feature type="binding site" evidence="20">
    <location>
        <begin position="18"/>
        <end position="21"/>
    </location>
    <ligand>
        <name>UDP-N-acetyl-alpha-D-glucosamine</name>
        <dbReference type="ChEBI" id="CHEBI:57705"/>
    </ligand>
</feature>
<feature type="binding site" evidence="20">
    <location>
        <begin position="87"/>
        <end position="88"/>
    </location>
    <ligand>
        <name>UDP-N-acetyl-alpha-D-glucosamine</name>
        <dbReference type="ChEBI" id="CHEBI:57705"/>
    </ligand>
</feature>
<feature type="binding site" evidence="20">
    <location>
        <position position="237"/>
    </location>
    <ligand>
        <name>UDP-N-acetyl-alpha-D-glucosamine</name>
        <dbReference type="ChEBI" id="CHEBI:57705"/>
    </ligand>
</feature>
<dbReference type="InterPro" id="IPR050065">
    <property type="entry name" value="GlmU-like"/>
</dbReference>
<comment type="catalytic activity">
    <reaction evidence="17 20">
        <text>alpha-D-glucosamine 1-phosphate + acetyl-CoA = N-acetyl-alpha-D-glucosamine 1-phosphate + CoA + H(+)</text>
        <dbReference type="Rhea" id="RHEA:13725"/>
        <dbReference type="ChEBI" id="CHEBI:15378"/>
        <dbReference type="ChEBI" id="CHEBI:57287"/>
        <dbReference type="ChEBI" id="CHEBI:57288"/>
        <dbReference type="ChEBI" id="CHEBI:57776"/>
        <dbReference type="ChEBI" id="CHEBI:58516"/>
        <dbReference type="EC" id="2.3.1.157"/>
    </reaction>
</comment>
<proteinExistence type="inferred from homology"/>
<dbReference type="EMBL" id="CP000922">
    <property type="protein sequence ID" value="ACJ32427.1"/>
    <property type="molecule type" value="Genomic_DNA"/>
</dbReference>
<comment type="subcellular location">
    <subcellularLocation>
        <location evidence="1 20">Cytoplasm</location>
    </subcellularLocation>
</comment>
<evidence type="ECO:0000256" key="5">
    <source>
        <dbReference type="ARBA" id="ARBA00007947"/>
    </source>
</evidence>
<evidence type="ECO:0000256" key="17">
    <source>
        <dbReference type="ARBA" id="ARBA00048247"/>
    </source>
</evidence>
<feature type="binding site" evidence="20">
    <location>
        <position position="375"/>
    </location>
    <ligand>
        <name>UDP-N-acetyl-alpha-D-glucosamine</name>
        <dbReference type="ChEBI" id="CHEBI:57705"/>
    </ligand>
</feature>
<feature type="domain" description="Mannose-1-phosphate guanyltransferase C-terminal" evidence="22">
    <location>
        <begin position="274"/>
        <end position="362"/>
    </location>
</feature>
<keyword evidence="9 20" id="KW-0479">Metal-binding</keyword>
<feature type="binding site" evidence="20">
    <location>
        <begin position="395"/>
        <end position="396"/>
    </location>
    <ligand>
        <name>acetyl-CoA</name>
        <dbReference type="ChEBI" id="CHEBI:57288"/>
    </ligand>
</feature>
<keyword evidence="10 20" id="KW-0677">Repeat</keyword>
<comment type="function">
    <text evidence="19 20">Catalyzes the last two sequential reactions in the de novo biosynthetic pathway for UDP-N-acetylglucosamine (UDP-GlcNAc). The C-terminal domain catalyzes the transfer of acetyl group from acetyl coenzyme A to glucosamine-1-phosphate (GlcN-1-P) to produce N-acetylglucosamine-1-phosphate (GlcNAc-1-P), which is converted into UDP-GlcNAc by the transfer of uridine 5-monophosphate (from uridine 5-triphosphate), a reaction catalyzed by the N-terminal domain.</text>
</comment>
<reference evidence="23 24" key="1">
    <citation type="journal article" date="2008" name="Genome Biol.">
        <title>Encapsulated in silica: genome, proteome and physiology of the thermophilic bacterium Anoxybacillus flavithermus WK1.</title>
        <authorList>
            <person name="Saw J.H."/>
            <person name="Mountain B.W."/>
            <person name="Feng L."/>
            <person name="Omelchenko M.V."/>
            <person name="Hou S."/>
            <person name="Saito J.A."/>
            <person name="Stott M.B."/>
            <person name="Li D."/>
            <person name="Zhao G."/>
            <person name="Wu J."/>
            <person name="Galperin M.Y."/>
            <person name="Koonin E.V."/>
            <person name="Makarova K.S."/>
            <person name="Wolf Y.I."/>
            <person name="Rigden D.J."/>
            <person name="Dunfield P.F."/>
            <person name="Wang L."/>
            <person name="Alam M."/>
        </authorList>
    </citation>
    <scope>NUCLEOTIDE SEQUENCE [LARGE SCALE GENOMIC DNA]</scope>
    <source>
        <strain evidence="24">DSM 21510 / WK1</strain>
    </source>
</reference>
<feature type="binding site" evidence="20">
    <location>
        <position position="449"/>
    </location>
    <ligand>
        <name>acetyl-CoA</name>
        <dbReference type="ChEBI" id="CHEBI:57288"/>
    </ligand>
</feature>
<evidence type="ECO:0000259" key="22">
    <source>
        <dbReference type="Pfam" id="PF25087"/>
    </source>
</evidence>
<dbReference type="UniPathway" id="UPA00973"/>
<dbReference type="PROSITE" id="PS00101">
    <property type="entry name" value="HEXAPEP_TRANSFERASES"/>
    <property type="match status" value="1"/>
</dbReference>
<feature type="binding site" evidence="20">
    <location>
        <position position="342"/>
    </location>
    <ligand>
        <name>UDP-N-acetyl-alpha-D-glucosamine</name>
        <dbReference type="ChEBI" id="CHEBI:57705"/>
    </ligand>
</feature>
<keyword evidence="11 20" id="KW-0460">Magnesium</keyword>
<dbReference type="EC" id="2.3.1.157" evidence="20"/>
<comment type="pathway">
    <text evidence="3 20">Nucleotide-sugar biosynthesis; UDP-N-acetyl-alpha-D-glucosamine biosynthesis; UDP-N-acetyl-alpha-D-glucosamine from N-acetyl-alpha-D-glucosamine 1-phosphate: step 1/1.</text>
</comment>
<evidence type="ECO:0000256" key="10">
    <source>
        <dbReference type="ARBA" id="ARBA00022737"/>
    </source>
</evidence>
<comment type="caution">
    <text evidence="20">Lacks conserved residue(s) required for the propagation of feature annotation.</text>
</comment>
<comment type="similarity">
    <text evidence="5 20">In the N-terminal section; belongs to the N-acetylglucosamine-1-phosphate uridyltransferase family.</text>
</comment>
<keyword evidence="15 20" id="KW-0012">Acyltransferase</keyword>
<feature type="binding site" evidence="20">
    <location>
        <position position="32"/>
    </location>
    <ligand>
        <name>UDP-N-acetyl-alpha-D-glucosamine</name>
        <dbReference type="ChEBI" id="CHEBI:57705"/>
    </ligand>
</feature>
<keyword evidence="7 20" id="KW-0808">Transferase</keyword>
<dbReference type="STRING" id="491915.Aflv_0043"/>
<comment type="subunit">
    <text evidence="20">Homotrimer.</text>
</comment>
<dbReference type="GO" id="GO:0009252">
    <property type="term" value="P:peptidoglycan biosynthetic process"/>
    <property type="evidence" value="ECO:0007669"/>
    <property type="project" value="UniProtKB-UniRule"/>
</dbReference>
<dbReference type="InterPro" id="IPR001451">
    <property type="entry name" value="Hexapep"/>
</dbReference>
<evidence type="ECO:0000256" key="16">
    <source>
        <dbReference type="ARBA" id="ARBA00023316"/>
    </source>
</evidence>
<dbReference type="KEGG" id="afl:Aflv_0043"/>
<feature type="binding site" evidence="20">
    <location>
        <position position="386"/>
    </location>
    <ligand>
        <name>UDP-N-acetyl-alpha-D-glucosamine</name>
        <dbReference type="ChEBI" id="CHEBI:57705"/>
    </ligand>
</feature>
<dbReference type="UniPathway" id="UPA00113">
    <property type="reaction ID" value="UER00532"/>
</dbReference>
<keyword evidence="13 20" id="KW-0573">Peptidoglycan synthesis</keyword>
<sequence length="468" mass="51066">MDKERYGGLTMRRYAIILAAGQGTRMRSKLYKVLHPVCGKPMVQHVVDAISTLHVDRLITVVGFGAERVKEQLGSQSEYVIQEQQLGTAHAVLQAAPHLADKDGVTLVVCGDTPLITSETMEALLQHHLQTKAKATILTALAEDPTGYGRIVRNEDGHVEKIVEHKDATEEERNIREINTGTYCFDNRALFEALTKVSNDNAQGEYYLPDVIEILKKQGEIISAYETPVFEETLGVNDRIALAQAEKIMRARIHRKHMANGVTIIDPEHTYIGPDVHIGQDTIIYPGTWIEGHTVIGENCIIGPNSEVKNSRIGNDTLIRHSVVHDSEVGSDVSIGPFAHIRPLCKIGDDVRIGNFVEIKKATFGDGSKASHLSYIGDAEVGAHVNIGCGTITVNYDGVNKYVTKIEDGAFIGCNSNLIAPVTVGSGAYVAAGSTITDDVPSEALAIARARQTNKENYVERLQAKKKS</sequence>
<dbReference type="Gene3D" id="3.90.550.10">
    <property type="entry name" value="Spore Coat Polysaccharide Biosynthesis Protein SpsA, Chain A"/>
    <property type="match status" value="1"/>
</dbReference>
<evidence type="ECO:0000256" key="11">
    <source>
        <dbReference type="ARBA" id="ARBA00022842"/>
    </source>
</evidence>
<dbReference type="NCBIfam" id="TIGR01173">
    <property type="entry name" value="glmU"/>
    <property type="match status" value="1"/>
</dbReference>
<dbReference type="PANTHER" id="PTHR43584:SF3">
    <property type="entry name" value="BIFUNCTIONAL PROTEIN GLMU"/>
    <property type="match status" value="1"/>
</dbReference>
<comment type="pathway">
    <text evidence="2 20">Nucleotide-sugar biosynthesis; UDP-N-acetyl-alpha-D-glucosamine biosynthesis; N-acetyl-alpha-D-glucosamine 1-phosphate from alpha-D-glucosamine 6-phosphate (route II): step 2/2.</text>
</comment>
<feature type="binding site" evidence="20">
    <location>
        <position position="360"/>
    </location>
    <ligand>
        <name>UDP-N-acetyl-alpha-D-glucosamine</name>
        <dbReference type="ChEBI" id="CHEBI:57705"/>
    </ligand>
</feature>
<evidence type="ECO:0000259" key="21">
    <source>
        <dbReference type="Pfam" id="PF00483"/>
    </source>
</evidence>
<dbReference type="EC" id="2.7.7.23" evidence="20"/>
<feature type="region of interest" description="Pyrophosphorylase" evidence="20">
    <location>
        <begin position="1"/>
        <end position="239"/>
    </location>
</feature>
<dbReference type="GO" id="GO:0000902">
    <property type="term" value="P:cell morphogenesis"/>
    <property type="evidence" value="ECO:0007669"/>
    <property type="project" value="UniProtKB-UniRule"/>
</dbReference>
<evidence type="ECO:0000313" key="23">
    <source>
        <dbReference type="EMBL" id="ACJ32427.1"/>
    </source>
</evidence>
<protein>
    <recommendedName>
        <fullName evidence="20">Bifunctional protein GlmU</fullName>
    </recommendedName>
    <domain>
        <recommendedName>
            <fullName evidence="20">UDP-N-acetylglucosamine pyrophosphorylase</fullName>
            <ecNumber evidence="20">2.7.7.23</ecNumber>
        </recommendedName>
        <alternativeName>
            <fullName evidence="20">N-acetylglucosamine-1-phosphate uridyltransferase</fullName>
        </alternativeName>
    </domain>
    <domain>
        <recommendedName>
            <fullName evidence="20">Glucosamine-1-phosphate N-acetyltransferase</fullName>
            <ecNumber evidence="20">2.3.1.157</ecNumber>
        </recommendedName>
    </domain>
</protein>
<feature type="domain" description="Nucleotidyl transferase" evidence="21">
    <location>
        <begin position="15"/>
        <end position="220"/>
    </location>
</feature>
<dbReference type="GO" id="GO:0071555">
    <property type="term" value="P:cell wall organization"/>
    <property type="evidence" value="ECO:0007669"/>
    <property type="project" value="UniProtKB-KW"/>
</dbReference>
<dbReference type="GO" id="GO:0019134">
    <property type="term" value="F:glucosamine-1-phosphate N-acetyltransferase activity"/>
    <property type="evidence" value="ECO:0007669"/>
    <property type="project" value="UniProtKB-UniRule"/>
</dbReference>
<dbReference type="GO" id="GO:0005737">
    <property type="term" value="C:cytoplasm"/>
    <property type="evidence" value="ECO:0007669"/>
    <property type="project" value="UniProtKB-SubCell"/>
</dbReference>
<dbReference type="CDD" id="cd03353">
    <property type="entry name" value="LbH_GlmU_C"/>
    <property type="match status" value="1"/>
</dbReference>
<gene>
    <name evidence="23" type="primary">gcaD</name>
    <name evidence="20" type="synonym">glmU</name>
    <name evidence="23" type="ordered locus">Aflv_0043</name>
</gene>
<dbReference type="InterPro" id="IPR029044">
    <property type="entry name" value="Nucleotide-diphossugar_trans"/>
</dbReference>
<evidence type="ECO:0000256" key="8">
    <source>
        <dbReference type="ARBA" id="ARBA00022695"/>
    </source>
</evidence>
<dbReference type="HOGENOM" id="CLU_029499_15_2_9"/>
<dbReference type="GO" id="GO:0000287">
    <property type="term" value="F:magnesium ion binding"/>
    <property type="evidence" value="ECO:0007669"/>
    <property type="project" value="UniProtKB-UniRule"/>
</dbReference>
<feature type="binding site" evidence="20">
    <location>
        <position position="82"/>
    </location>
    <ligand>
        <name>UDP-N-acetyl-alpha-D-glucosamine</name>
        <dbReference type="ChEBI" id="CHEBI:57705"/>
    </ligand>
</feature>
<dbReference type="Pfam" id="PF00483">
    <property type="entry name" value="NTP_transferase"/>
    <property type="match status" value="1"/>
</dbReference>
<keyword evidence="14 20" id="KW-0511">Multifunctional enzyme</keyword>
<dbReference type="GO" id="GO:0006048">
    <property type="term" value="P:UDP-N-acetylglucosamine biosynthetic process"/>
    <property type="evidence" value="ECO:0007669"/>
    <property type="project" value="UniProtKB-UniPathway"/>
</dbReference>
<comment type="similarity">
    <text evidence="4 20">In the C-terminal section; belongs to the transferase hexapeptide repeat family.</text>
</comment>
<dbReference type="InterPro" id="IPR011004">
    <property type="entry name" value="Trimer_LpxA-like_sf"/>
</dbReference>
<evidence type="ECO:0000256" key="3">
    <source>
        <dbReference type="ARBA" id="ARBA00005208"/>
    </source>
</evidence>
<evidence type="ECO:0000256" key="1">
    <source>
        <dbReference type="ARBA" id="ARBA00004496"/>
    </source>
</evidence>
<evidence type="ECO:0000313" key="24">
    <source>
        <dbReference type="Proteomes" id="UP000000742"/>
    </source>
</evidence>
<evidence type="ECO:0000256" key="19">
    <source>
        <dbReference type="ARBA" id="ARBA00049628"/>
    </source>
</evidence>
<evidence type="ECO:0000256" key="18">
    <source>
        <dbReference type="ARBA" id="ARBA00048493"/>
    </source>
</evidence>
<dbReference type="InterPro" id="IPR005882">
    <property type="entry name" value="Bifunctional_GlmU"/>
</dbReference>
<evidence type="ECO:0000256" key="13">
    <source>
        <dbReference type="ARBA" id="ARBA00022984"/>
    </source>
</evidence>
<feature type="binding site" evidence="20">
    <location>
        <position position="179"/>
    </location>
    <ligand>
        <name>UDP-N-acetyl-alpha-D-glucosamine</name>
        <dbReference type="ChEBI" id="CHEBI:57705"/>
    </ligand>
</feature>
<dbReference type="InterPro" id="IPR056729">
    <property type="entry name" value="GMPPB_C"/>
</dbReference>
<evidence type="ECO:0000256" key="9">
    <source>
        <dbReference type="ARBA" id="ARBA00022723"/>
    </source>
</evidence>
<keyword evidence="16 20" id="KW-0961">Cell wall biogenesis/degradation</keyword>
<dbReference type="HAMAP" id="MF_01631">
    <property type="entry name" value="GlmU"/>
    <property type="match status" value="1"/>
</dbReference>
<evidence type="ECO:0000256" key="4">
    <source>
        <dbReference type="ARBA" id="ARBA00007707"/>
    </source>
</evidence>
<evidence type="ECO:0000256" key="20">
    <source>
        <dbReference type="HAMAP-Rule" id="MF_01631"/>
    </source>
</evidence>
<feature type="binding site" evidence="20">
    <location>
        <position position="237"/>
    </location>
    <ligand>
        <name>Mg(2+)</name>
        <dbReference type="ChEBI" id="CHEBI:18420"/>
    </ligand>
</feature>
<evidence type="ECO:0000256" key="14">
    <source>
        <dbReference type="ARBA" id="ARBA00023268"/>
    </source>
</evidence>
<comment type="pathway">
    <text evidence="20">Bacterial outer membrane biogenesis; LPS lipid A biosynthesis.</text>
</comment>
<dbReference type="InterPro" id="IPR005835">
    <property type="entry name" value="NTP_transferase_dom"/>
</dbReference>
<feature type="binding site" evidence="20">
    <location>
        <position position="149"/>
    </location>
    <ligand>
        <name>UDP-N-acetyl-alpha-D-glucosamine</name>
        <dbReference type="ChEBI" id="CHEBI:57705"/>
    </ligand>
</feature>
<keyword evidence="6 20" id="KW-0963">Cytoplasm</keyword>
<feature type="region of interest" description="Linker" evidence="20">
    <location>
        <begin position="240"/>
        <end position="260"/>
    </location>
</feature>
<evidence type="ECO:0000256" key="2">
    <source>
        <dbReference type="ARBA" id="ARBA00005166"/>
    </source>
</evidence>
<dbReference type="GO" id="GO:0008360">
    <property type="term" value="P:regulation of cell shape"/>
    <property type="evidence" value="ECO:0007669"/>
    <property type="project" value="UniProtKB-KW"/>
</dbReference>
<dbReference type="GO" id="GO:0016020">
    <property type="term" value="C:membrane"/>
    <property type="evidence" value="ECO:0007669"/>
    <property type="project" value="GOC"/>
</dbReference>
<keyword evidence="12 20" id="KW-0133">Cell shape</keyword>
<dbReference type="eggNOG" id="COG1207">
    <property type="taxonomic scope" value="Bacteria"/>
</dbReference>
<dbReference type="InterPro" id="IPR018357">
    <property type="entry name" value="Hexapep_transf_CS"/>
</dbReference>
<dbReference type="SUPFAM" id="SSF53448">
    <property type="entry name" value="Nucleotide-diphospho-sugar transferases"/>
    <property type="match status" value="1"/>
</dbReference>
<name>B7GFH7_ANOFW</name>
<comment type="catalytic activity">
    <reaction evidence="18 20">
        <text>N-acetyl-alpha-D-glucosamine 1-phosphate + UTP + H(+) = UDP-N-acetyl-alpha-D-glucosamine + diphosphate</text>
        <dbReference type="Rhea" id="RHEA:13509"/>
        <dbReference type="ChEBI" id="CHEBI:15378"/>
        <dbReference type="ChEBI" id="CHEBI:33019"/>
        <dbReference type="ChEBI" id="CHEBI:46398"/>
        <dbReference type="ChEBI" id="CHEBI:57705"/>
        <dbReference type="ChEBI" id="CHEBI:57776"/>
        <dbReference type="EC" id="2.7.7.23"/>
    </reaction>
</comment>
<keyword evidence="8 20" id="KW-0548">Nucleotidyltransferase</keyword>
<dbReference type="Pfam" id="PF25087">
    <property type="entry name" value="GMPPB_C"/>
    <property type="match status" value="1"/>
</dbReference>
<dbReference type="GO" id="GO:0003977">
    <property type="term" value="F:UDP-N-acetylglucosamine diphosphorylase activity"/>
    <property type="evidence" value="ECO:0007669"/>
    <property type="project" value="UniProtKB-UniRule"/>
</dbReference>
<dbReference type="Pfam" id="PF00132">
    <property type="entry name" value="Hexapep"/>
    <property type="match status" value="1"/>
</dbReference>
<evidence type="ECO:0000256" key="15">
    <source>
        <dbReference type="ARBA" id="ARBA00023315"/>
    </source>
</evidence>
<dbReference type="NCBIfam" id="NF010934">
    <property type="entry name" value="PRK14354.1"/>
    <property type="match status" value="1"/>
</dbReference>
<feature type="binding site" evidence="20">
    <location>
        <position position="164"/>
    </location>
    <ligand>
        <name>UDP-N-acetyl-alpha-D-glucosamine</name>
        <dbReference type="ChEBI" id="CHEBI:57705"/>
    </ligand>
</feature>
<organism evidence="23 24">
    <name type="scientific">Anoxybacillus flavithermus (strain DSM 21510 / WK1)</name>
    <dbReference type="NCBI Taxonomy" id="491915"/>
    <lineage>
        <taxon>Bacteria</taxon>
        <taxon>Bacillati</taxon>
        <taxon>Bacillota</taxon>
        <taxon>Bacilli</taxon>
        <taxon>Bacillales</taxon>
        <taxon>Anoxybacillaceae</taxon>
        <taxon>Anoxybacillus</taxon>
    </lineage>
</organism>
<dbReference type="InterPro" id="IPR038009">
    <property type="entry name" value="GlmU_C_LbH"/>
</dbReference>
<evidence type="ECO:0000256" key="7">
    <source>
        <dbReference type="ARBA" id="ARBA00022679"/>
    </source>
</evidence>
<dbReference type="Proteomes" id="UP000000742">
    <property type="component" value="Chromosome"/>
</dbReference>
<evidence type="ECO:0000256" key="12">
    <source>
        <dbReference type="ARBA" id="ARBA00022960"/>
    </source>
</evidence>
<feature type="active site" description="Proton acceptor" evidence="20">
    <location>
        <position position="372"/>
    </location>
</feature>
<feature type="binding site" evidence="20">
    <location>
        <position position="112"/>
    </location>
    <ligand>
        <name>Mg(2+)</name>
        <dbReference type="ChEBI" id="CHEBI:18420"/>
    </ligand>
</feature>
<feature type="binding site" evidence="20">
    <location>
        <position position="432"/>
    </location>
    <ligand>
        <name>acetyl-CoA</name>
        <dbReference type="ChEBI" id="CHEBI:57288"/>
    </ligand>
</feature>
<dbReference type="SUPFAM" id="SSF51161">
    <property type="entry name" value="Trimeric LpxA-like enzymes"/>
    <property type="match status" value="1"/>
</dbReference>
<accession>B7GFH7</accession>
<dbReference type="PANTHER" id="PTHR43584">
    <property type="entry name" value="NUCLEOTIDYL TRANSFERASE"/>
    <property type="match status" value="1"/>
</dbReference>
<dbReference type="AlphaFoldDB" id="B7GFH7"/>
<comment type="cofactor">
    <cofactor evidence="20">
        <name>Mg(2+)</name>
        <dbReference type="ChEBI" id="CHEBI:18420"/>
    </cofactor>
    <text evidence="20">Binds 1 Mg(2+) ion per subunit.</text>
</comment>
<evidence type="ECO:0000256" key="6">
    <source>
        <dbReference type="ARBA" id="ARBA00022490"/>
    </source>
</evidence>